<evidence type="ECO:0000259" key="4">
    <source>
        <dbReference type="Pfam" id="PF13460"/>
    </source>
</evidence>
<dbReference type="Gene3D" id="3.40.50.720">
    <property type="entry name" value="NAD(P)-binding Rossmann-like Domain"/>
    <property type="match status" value="1"/>
</dbReference>
<evidence type="ECO:0000256" key="2">
    <source>
        <dbReference type="ARBA" id="ARBA00022857"/>
    </source>
</evidence>
<dbReference type="AlphaFoldDB" id="A0A8H7MEF6"/>
<accession>A0A8H7MEF6</accession>
<sequence>MSPEQAQYIRKVALIGATGRVGSHFLYSLLATGKHAVTVLTRVESTTDFSSSASVTKVDYASQDSLVSALRGHDFLIITLSAQVPPTTHALIVEAAAKAGVQWIMPNYYAFGLGPRGGMLSSDPLVGGFGKFVDDVKNVSAPEGGVKPNFIALCCGFWYEFSLAQGEPWFGFDIKNRNVTLYDEGDVRINTSTWEQCGRAVASLLSLPVASSGDGELVVEDWRNEGLYVSSFLISQREMLDSLHRVLGTSDDDWTITKENVKERYQKGLAQLQGGDRLGFAKAMYARIFFPGEGGDFQTGYGLDSEKLGLPREDLDEATRRAVKMIEDNFEVR</sequence>
<keyword evidence="3" id="KW-0560">Oxidoreductase</keyword>
<evidence type="ECO:0000313" key="6">
    <source>
        <dbReference type="Proteomes" id="UP000651452"/>
    </source>
</evidence>
<dbReference type="Proteomes" id="UP000651452">
    <property type="component" value="Unassembled WGS sequence"/>
</dbReference>
<evidence type="ECO:0000256" key="1">
    <source>
        <dbReference type="ARBA" id="ARBA00005725"/>
    </source>
</evidence>
<keyword evidence="6" id="KW-1185">Reference proteome</keyword>
<dbReference type="Pfam" id="PF13460">
    <property type="entry name" value="NAD_binding_10"/>
    <property type="match status" value="1"/>
</dbReference>
<comment type="caution">
    <text evidence="5">The sequence shown here is derived from an EMBL/GenBank/DDBJ whole genome shotgun (WGS) entry which is preliminary data.</text>
</comment>
<comment type="similarity">
    <text evidence="1">Belongs to the NmrA-type oxidoreductase family. Isoflavone reductase subfamily.</text>
</comment>
<dbReference type="OrthoDB" id="419598at2759"/>
<reference evidence="5" key="2">
    <citation type="submission" date="2020-09" db="EMBL/GenBank/DDBJ databases">
        <title>Reference genome assembly for Australian Ascochyta lentis isolate Al4.</title>
        <authorList>
            <person name="Lee R.C."/>
            <person name="Farfan-Caceres L.M."/>
            <person name="Debler J.W."/>
            <person name="Williams A.H."/>
            <person name="Henares B.M."/>
        </authorList>
    </citation>
    <scope>NUCLEOTIDE SEQUENCE</scope>
    <source>
        <strain evidence="5">Al4</strain>
    </source>
</reference>
<dbReference type="SUPFAM" id="SSF51735">
    <property type="entry name" value="NAD(P)-binding Rossmann-fold domains"/>
    <property type="match status" value="1"/>
</dbReference>
<keyword evidence="2" id="KW-0521">NADP</keyword>
<feature type="domain" description="NAD(P)-binding" evidence="4">
    <location>
        <begin position="16"/>
        <end position="102"/>
    </location>
</feature>
<organism evidence="5 6">
    <name type="scientific">Ascochyta lentis</name>
    <dbReference type="NCBI Taxonomy" id="205686"/>
    <lineage>
        <taxon>Eukaryota</taxon>
        <taxon>Fungi</taxon>
        <taxon>Dikarya</taxon>
        <taxon>Ascomycota</taxon>
        <taxon>Pezizomycotina</taxon>
        <taxon>Dothideomycetes</taxon>
        <taxon>Pleosporomycetidae</taxon>
        <taxon>Pleosporales</taxon>
        <taxon>Pleosporineae</taxon>
        <taxon>Didymellaceae</taxon>
        <taxon>Ascochyta</taxon>
    </lineage>
</organism>
<proteinExistence type="inferred from homology"/>
<dbReference type="InterPro" id="IPR051609">
    <property type="entry name" value="NmrA/Isoflavone_reductase-like"/>
</dbReference>
<dbReference type="GO" id="GO:0016491">
    <property type="term" value="F:oxidoreductase activity"/>
    <property type="evidence" value="ECO:0007669"/>
    <property type="project" value="UniProtKB-KW"/>
</dbReference>
<protein>
    <recommendedName>
        <fullName evidence="4">NAD(P)-binding domain-containing protein</fullName>
    </recommendedName>
</protein>
<dbReference type="InterPro" id="IPR016040">
    <property type="entry name" value="NAD(P)-bd_dom"/>
</dbReference>
<evidence type="ECO:0000313" key="5">
    <source>
        <dbReference type="EMBL" id="KAF9697521.1"/>
    </source>
</evidence>
<gene>
    <name evidence="5" type="ORF">EKO04_004358</name>
</gene>
<dbReference type="PANTHER" id="PTHR47706:SF7">
    <property type="entry name" value="CIPA-LIKE, PUTATIVE (AFU_ORTHOLOGUE AFUA_1G01630)-RELATED"/>
    <property type="match status" value="1"/>
</dbReference>
<dbReference type="EMBL" id="RZGK01000007">
    <property type="protein sequence ID" value="KAF9697521.1"/>
    <property type="molecule type" value="Genomic_DNA"/>
</dbReference>
<reference evidence="5" key="1">
    <citation type="submission" date="2018-12" db="EMBL/GenBank/DDBJ databases">
        <authorList>
            <person name="Syme R.A."/>
            <person name="Farfan-Caceres L."/>
            <person name="Lichtenzveig J."/>
        </authorList>
    </citation>
    <scope>NUCLEOTIDE SEQUENCE</scope>
    <source>
        <strain evidence="5">Al4</strain>
    </source>
</reference>
<name>A0A8H7MEF6_9PLEO</name>
<dbReference type="PANTHER" id="PTHR47706">
    <property type="entry name" value="NMRA-LIKE FAMILY PROTEIN"/>
    <property type="match status" value="1"/>
</dbReference>
<dbReference type="InterPro" id="IPR036291">
    <property type="entry name" value="NAD(P)-bd_dom_sf"/>
</dbReference>
<evidence type="ECO:0000256" key="3">
    <source>
        <dbReference type="ARBA" id="ARBA00023002"/>
    </source>
</evidence>